<proteinExistence type="predicted"/>
<evidence type="ECO:0000256" key="1">
    <source>
        <dbReference type="SAM" id="MobiDB-lite"/>
    </source>
</evidence>
<feature type="compositionally biased region" description="Gly residues" evidence="1">
    <location>
        <begin position="8"/>
        <end position="19"/>
    </location>
</feature>
<dbReference type="EMBL" id="VSRR010045408">
    <property type="protein sequence ID" value="MPC77253.1"/>
    <property type="molecule type" value="Genomic_DNA"/>
</dbReference>
<organism evidence="2 3">
    <name type="scientific">Portunus trituberculatus</name>
    <name type="common">Swimming crab</name>
    <name type="synonym">Neptunus trituberculatus</name>
    <dbReference type="NCBI Taxonomy" id="210409"/>
    <lineage>
        <taxon>Eukaryota</taxon>
        <taxon>Metazoa</taxon>
        <taxon>Ecdysozoa</taxon>
        <taxon>Arthropoda</taxon>
        <taxon>Crustacea</taxon>
        <taxon>Multicrustacea</taxon>
        <taxon>Malacostraca</taxon>
        <taxon>Eumalacostraca</taxon>
        <taxon>Eucarida</taxon>
        <taxon>Decapoda</taxon>
        <taxon>Pleocyemata</taxon>
        <taxon>Brachyura</taxon>
        <taxon>Eubrachyura</taxon>
        <taxon>Portunoidea</taxon>
        <taxon>Portunidae</taxon>
        <taxon>Portuninae</taxon>
        <taxon>Portunus</taxon>
    </lineage>
</organism>
<comment type="caution">
    <text evidence="2">The sequence shown here is derived from an EMBL/GenBank/DDBJ whole genome shotgun (WGS) entry which is preliminary data.</text>
</comment>
<feature type="region of interest" description="Disordered" evidence="1">
    <location>
        <begin position="1"/>
        <end position="30"/>
    </location>
</feature>
<feature type="compositionally biased region" description="Basic and acidic residues" evidence="1">
    <location>
        <begin position="20"/>
        <end position="30"/>
    </location>
</feature>
<protein>
    <submittedName>
        <fullName evidence="2">Uncharacterized protein</fullName>
    </submittedName>
</protein>
<sequence length="76" mass="7986">MASTSATGGTGGGKDNGGGGKDESGWYSWDQKRDFGNDQRLIEALHCALPSKVIPPVTSKTFKSPTINGGLVIKQY</sequence>
<accession>A0A5B7I4M0</accession>
<name>A0A5B7I4M0_PORTR</name>
<reference evidence="2 3" key="1">
    <citation type="submission" date="2019-05" db="EMBL/GenBank/DDBJ databases">
        <title>Another draft genome of Portunus trituberculatus and its Hox gene families provides insights of decapod evolution.</title>
        <authorList>
            <person name="Jeong J.-H."/>
            <person name="Song I."/>
            <person name="Kim S."/>
            <person name="Choi T."/>
            <person name="Kim D."/>
            <person name="Ryu S."/>
            <person name="Kim W."/>
        </authorList>
    </citation>
    <scope>NUCLEOTIDE SEQUENCE [LARGE SCALE GENOMIC DNA]</scope>
    <source>
        <tissue evidence="2">Muscle</tissue>
    </source>
</reference>
<evidence type="ECO:0000313" key="2">
    <source>
        <dbReference type="EMBL" id="MPC77253.1"/>
    </source>
</evidence>
<dbReference type="Proteomes" id="UP000324222">
    <property type="component" value="Unassembled WGS sequence"/>
</dbReference>
<dbReference type="AlphaFoldDB" id="A0A5B7I4M0"/>
<keyword evidence="3" id="KW-1185">Reference proteome</keyword>
<evidence type="ECO:0000313" key="3">
    <source>
        <dbReference type="Proteomes" id="UP000324222"/>
    </source>
</evidence>
<gene>
    <name evidence="2" type="ORF">E2C01_071704</name>
</gene>